<proteinExistence type="predicted"/>
<dbReference type="InterPro" id="IPR042095">
    <property type="entry name" value="SUMF_sf"/>
</dbReference>
<name>A0A317T8V2_9CHLB</name>
<dbReference type="GO" id="GO:0120147">
    <property type="term" value="F:formylglycine-generating oxidase activity"/>
    <property type="evidence" value="ECO:0007669"/>
    <property type="project" value="TreeGrafter"/>
</dbReference>
<dbReference type="InterPro" id="IPR016187">
    <property type="entry name" value="CTDL_fold"/>
</dbReference>
<dbReference type="RefSeq" id="WP_110022026.1">
    <property type="nucleotide sequence ID" value="NZ_PDNZ01000001.1"/>
</dbReference>
<accession>A0A317T8V2</accession>
<dbReference type="InterPro" id="IPR005532">
    <property type="entry name" value="SUMF_dom"/>
</dbReference>
<feature type="domain" description="Sulfatase-modifying factor enzyme-like" evidence="1">
    <location>
        <begin position="45"/>
        <end position="273"/>
    </location>
</feature>
<dbReference type="PANTHER" id="PTHR23150">
    <property type="entry name" value="SULFATASE MODIFYING FACTOR 1, 2"/>
    <property type="match status" value="1"/>
</dbReference>
<organism evidence="2 3">
    <name type="scientific">Prosthecochloris marina</name>
    <dbReference type="NCBI Taxonomy" id="2017681"/>
    <lineage>
        <taxon>Bacteria</taxon>
        <taxon>Pseudomonadati</taxon>
        <taxon>Chlorobiota</taxon>
        <taxon>Chlorobiia</taxon>
        <taxon>Chlorobiales</taxon>
        <taxon>Chlorobiaceae</taxon>
        <taxon>Prosthecochloris</taxon>
    </lineage>
</organism>
<evidence type="ECO:0000313" key="2">
    <source>
        <dbReference type="EMBL" id="PWW83144.1"/>
    </source>
</evidence>
<sequence>MTKRSTKEQRSIELERLLAELRRRSLYTQKHSLPPLVVNNVDASPMVLVPGGKFEMGDGLDEDCGKHSVYLDSYYIGMYMVTNRQYKVFIDATGHRAPSQGAWIDAVSVWQGDTFPEEFATHPVVCVNWDDAKTYAEWAGCMLPTEAQWEKAAKGLQGYLYPWGDDWDEDKCRNRSNRLQDPTSEVYGYPDGVSGYGTWNQSGNVYEWCADWYGERYPETGSRENPEGPDEGSLRHERGSCWRYSDSLSFRCSKRSFCVPGALNDFRGFRIVKRLS</sequence>
<gene>
    <name evidence="2" type="ORF">CR164_00875</name>
</gene>
<evidence type="ECO:0000313" key="3">
    <source>
        <dbReference type="Proteomes" id="UP000246278"/>
    </source>
</evidence>
<dbReference type="PANTHER" id="PTHR23150:SF19">
    <property type="entry name" value="FORMYLGLYCINE-GENERATING ENZYME"/>
    <property type="match status" value="1"/>
</dbReference>
<dbReference type="InterPro" id="IPR051043">
    <property type="entry name" value="Sulfatase_Mod_Factor_Kinase"/>
</dbReference>
<comment type="caution">
    <text evidence="2">The sequence shown here is derived from an EMBL/GenBank/DDBJ whole genome shotgun (WGS) entry which is preliminary data.</text>
</comment>
<dbReference type="Gene3D" id="3.90.1580.10">
    <property type="entry name" value="paralog of FGE (formylglycine-generating enzyme)"/>
    <property type="match status" value="1"/>
</dbReference>
<dbReference type="OrthoDB" id="595053at2"/>
<dbReference type="Proteomes" id="UP000246278">
    <property type="component" value="Unassembled WGS sequence"/>
</dbReference>
<dbReference type="Pfam" id="PF03781">
    <property type="entry name" value="FGE-sulfatase"/>
    <property type="match status" value="1"/>
</dbReference>
<dbReference type="SUPFAM" id="SSF56436">
    <property type="entry name" value="C-type lectin-like"/>
    <property type="match status" value="1"/>
</dbReference>
<keyword evidence="3" id="KW-1185">Reference proteome</keyword>
<evidence type="ECO:0000259" key="1">
    <source>
        <dbReference type="Pfam" id="PF03781"/>
    </source>
</evidence>
<protein>
    <recommendedName>
        <fullName evidence="1">Sulfatase-modifying factor enzyme-like domain-containing protein</fullName>
    </recommendedName>
</protein>
<dbReference type="AlphaFoldDB" id="A0A317T8V2"/>
<reference evidence="3" key="1">
    <citation type="submission" date="2017-10" db="EMBL/GenBank/DDBJ databases">
        <authorList>
            <person name="Gaisin V.A."/>
            <person name="Rysina M.S."/>
            <person name="Grouzdev D.S."/>
        </authorList>
    </citation>
    <scope>NUCLEOTIDE SEQUENCE [LARGE SCALE GENOMIC DNA]</scope>
    <source>
        <strain evidence="3">V1</strain>
    </source>
</reference>
<dbReference type="EMBL" id="PDNZ01000001">
    <property type="protein sequence ID" value="PWW83144.1"/>
    <property type="molecule type" value="Genomic_DNA"/>
</dbReference>